<dbReference type="Pfam" id="PF04434">
    <property type="entry name" value="SWIM"/>
    <property type="match status" value="1"/>
</dbReference>
<evidence type="ECO:0000256" key="1">
    <source>
        <dbReference type="ARBA" id="ARBA00005889"/>
    </source>
</evidence>
<comment type="function">
    <text evidence="6">Putative transcription activator involved in regulating light control of development.</text>
</comment>
<dbReference type="EMBL" id="JACGCM010000455">
    <property type="protein sequence ID" value="KAF6171722.1"/>
    <property type="molecule type" value="Genomic_DNA"/>
</dbReference>
<comment type="caution">
    <text evidence="8">The sequence shown here is derived from an EMBL/GenBank/DDBJ whole genome shotgun (WGS) entry which is preliminary data.</text>
</comment>
<keyword evidence="6" id="KW-0539">Nucleus</keyword>
<evidence type="ECO:0000256" key="4">
    <source>
        <dbReference type="ARBA" id="ARBA00022833"/>
    </source>
</evidence>
<dbReference type="GO" id="GO:0008270">
    <property type="term" value="F:zinc ion binding"/>
    <property type="evidence" value="ECO:0007669"/>
    <property type="project" value="UniProtKB-UniRule"/>
</dbReference>
<accession>A0A7J7NXL4</accession>
<dbReference type="InterPro" id="IPR004330">
    <property type="entry name" value="FAR1_DNA_bnd_dom"/>
</dbReference>
<evidence type="ECO:0000256" key="3">
    <source>
        <dbReference type="ARBA" id="ARBA00022771"/>
    </source>
</evidence>
<keyword evidence="2 6" id="KW-0479">Metal-binding</keyword>
<feature type="domain" description="SWIM-type" evidence="7">
    <location>
        <begin position="341"/>
        <end position="377"/>
    </location>
</feature>
<dbReference type="PANTHER" id="PTHR31669">
    <property type="entry name" value="PROTEIN FAR1-RELATED SEQUENCE 10-RELATED"/>
    <property type="match status" value="1"/>
</dbReference>
<comment type="subcellular location">
    <subcellularLocation>
        <location evidence="6">Nucleus</location>
    </subcellularLocation>
</comment>
<dbReference type="OrthoDB" id="1927586at2759"/>
<evidence type="ECO:0000313" key="9">
    <source>
        <dbReference type="Proteomes" id="UP000541444"/>
    </source>
</evidence>
<organism evidence="8 9">
    <name type="scientific">Kingdonia uniflora</name>
    <dbReference type="NCBI Taxonomy" id="39325"/>
    <lineage>
        <taxon>Eukaryota</taxon>
        <taxon>Viridiplantae</taxon>
        <taxon>Streptophyta</taxon>
        <taxon>Embryophyta</taxon>
        <taxon>Tracheophyta</taxon>
        <taxon>Spermatophyta</taxon>
        <taxon>Magnoliopsida</taxon>
        <taxon>Ranunculales</taxon>
        <taxon>Circaeasteraceae</taxon>
        <taxon>Kingdonia</taxon>
    </lineage>
</organism>
<gene>
    <name evidence="8" type="ORF">GIB67_007243</name>
</gene>
<comment type="similarity">
    <text evidence="1 6">Belongs to the FHY3/FAR1 family.</text>
</comment>
<dbReference type="AlphaFoldDB" id="A0A7J7NXL4"/>
<evidence type="ECO:0000256" key="6">
    <source>
        <dbReference type="RuleBase" id="RU367018"/>
    </source>
</evidence>
<name>A0A7J7NXL4_9MAGN</name>
<dbReference type="InterPro" id="IPR007527">
    <property type="entry name" value="Znf_SWIM"/>
</dbReference>
<dbReference type="GO" id="GO:0005634">
    <property type="term" value="C:nucleus"/>
    <property type="evidence" value="ECO:0007669"/>
    <property type="project" value="UniProtKB-SubCell"/>
</dbReference>
<proteinExistence type="inferred from homology"/>
<dbReference type="PANTHER" id="PTHR31669:SF157">
    <property type="entry name" value="PROTEIN FAR1-RELATED SEQUENCE"/>
    <property type="match status" value="1"/>
</dbReference>
<keyword evidence="3 5" id="KW-0863">Zinc-finger</keyword>
<protein>
    <recommendedName>
        <fullName evidence="6">Protein FAR1-RELATED SEQUENCE</fullName>
    </recommendedName>
</protein>
<reference evidence="8 9" key="1">
    <citation type="journal article" date="2020" name="IScience">
        <title>Genome Sequencing of the Endangered Kingdonia uniflora (Circaeasteraceae, Ranunculales) Reveals Potential Mechanisms of Evolutionary Specialization.</title>
        <authorList>
            <person name="Sun Y."/>
            <person name="Deng T."/>
            <person name="Zhang A."/>
            <person name="Moore M.J."/>
            <person name="Landis J.B."/>
            <person name="Lin N."/>
            <person name="Zhang H."/>
            <person name="Zhang X."/>
            <person name="Huang J."/>
            <person name="Zhang X."/>
            <person name="Sun H."/>
            <person name="Wang H."/>
        </authorList>
    </citation>
    <scope>NUCLEOTIDE SEQUENCE [LARGE SCALE GENOMIC DNA]</scope>
    <source>
        <strain evidence="8">TB1705</strain>
        <tissue evidence="8">Leaf</tissue>
    </source>
</reference>
<dbReference type="GO" id="GO:0006355">
    <property type="term" value="P:regulation of DNA-templated transcription"/>
    <property type="evidence" value="ECO:0007669"/>
    <property type="project" value="UniProtKB-UniRule"/>
</dbReference>
<dbReference type="Proteomes" id="UP000541444">
    <property type="component" value="Unassembled WGS sequence"/>
</dbReference>
<dbReference type="PROSITE" id="PS50966">
    <property type="entry name" value="ZF_SWIM"/>
    <property type="match status" value="1"/>
</dbReference>
<evidence type="ECO:0000259" key="7">
    <source>
        <dbReference type="PROSITE" id="PS50966"/>
    </source>
</evidence>
<keyword evidence="4 6" id="KW-0862">Zinc</keyword>
<sequence>MEESESQEKDVLLESYGNLEDNGEECCVEEDVELPVVLNDAKEDCPNGELCMSLIGGVVEPVMGMEFDSEDDARNFYNAYAKQMGFSTRVNSYYRSKKDNSIISREFCCSKEGFRRERRPAKVDSSDMKKRRARPITWEGCRAFMTVRRRDCGKWFVAKLDTSHNHELVTSAMRHFLRSHRPECDDQNKCLFDTIGSSGSGASSTINILSEECDGFNKMRFIDQDQRMFATQRSGSVNSLFDGYVNARTTLQIFADQYEKALDDRFEKEVRAEFDTAYTKPVLKTPLPIEKQAADIYTRKMFKVFQEEIFESLVLAVEKREEDVGTTSYGVARFDEELKVYSVECSVREKVASCNCKMFESEGILCRHVLAVFKVANIFLLPSHYILKRWTRDAKEEIHLDTDPSIETQANFKRAKNSQYNILYQEAIKCVKEGVASDHSFKVAFSALREARRQIVDAKKSLSNRTKLEGPVSASYQGGNDTIVSEINSSTVPLAPCDPQRCKTVLGQHTSGDTTCRICNC</sequence>
<evidence type="ECO:0000313" key="8">
    <source>
        <dbReference type="EMBL" id="KAF6171722.1"/>
    </source>
</evidence>
<dbReference type="InterPro" id="IPR031052">
    <property type="entry name" value="FHY3/FAR1"/>
</dbReference>
<evidence type="ECO:0000256" key="5">
    <source>
        <dbReference type="PROSITE-ProRule" id="PRU00325"/>
    </source>
</evidence>
<dbReference type="InterPro" id="IPR006564">
    <property type="entry name" value="Znf_PMZ"/>
</dbReference>
<dbReference type="SMART" id="SM00575">
    <property type="entry name" value="ZnF_PMZ"/>
    <property type="match status" value="1"/>
</dbReference>
<evidence type="ECO:0000256" key="2">
    <source>
        <dbReference type="ARBA" id="ARBA00022723"/>
    </source>
</evidence>
<dbReference type="Pfam" id="PF03101">
    <property type="entry name" value="FAR1"/>
    <property type="match status" value="1"/>
</dbReference>
<keyword evidence="9" id="KW-1185">Reference proteome</keyword>